<dbReference type="Proteomes" id="UP000480185">
    <property type="component" value="Unassembled WGS sequence"/>
</dbReference>
<protein>
    <submittedName>
        <fullName evidence="2">Flp family type IVb pilin</fullName>
    </submittedName>
</protein>
<keyword evidence="1" id="KW-1133">Transmembrane helix</keyword>
<proteinExistence type="predicted"/>
<evidence type="ECO:0000313" key="3">
    <source>
        <dbReference type="Proteomes" id="UP000480185"/>
    </source>
</evidence>
<organism evidence="2 3">
    <name type="scientific">Salinibacillus xinjiangensis</name>
    <dbReference type="NCBI Taxonomy" id="1229268"/>
    <lineage>
        <taxon>Bacteria</taxon>
        <taxon>Bacillati</taxon>
        <taxon>Bacillota</taxon>
        <taxon>Bacilli</taxon>
        <taxon>Bacillales</taxon>
        <taxon>Bacillaceae</taxon>
        <taxon>Salinibacillus</taxon>
    </lineage>
</organism>
<dbReference type="OrthoDB" id="290056at2"/>
<keyword evidence="1" id="KW-0812">Transmembrane</keyword>
<dbReference type="Pfam" id="PF04964">
    <property type="entry name" value="Flp_Fap"/>
    <property type="match status" value="1"/>
</dbReference>
<dbReference type="EMBL" id="WJNH01000003">
    <property type="protein sequence ID" value="MRG85807.1"/>
    <property type="molecule type" value="Genomic_DNA"/>
</dbReference>
<name>A0A6G1X4D5_9BACI</name>
<accession>A0A6G1X4D5</accession>
<evidence type="ECO:0000313" key="2">
    <source>
        <dbReference type="EMBL" id="MRG85807.1"/>
    </source>
</evidence>
<dbReference type="InterPro" id="IPR007047">
    <property type="entry name" value="Flp_Fap"/>
</dbReference>
<feature type="transmembrane region" description="Helical" evidence="1">
    <location>
        <begin position="20"/>
        <end position="38"/>
    </location>
</feature>
<comment type="caution">
    <text evidence="2">The sequence shown here is derived from an EMBL/GenBank/DDBJ whole genome shotgun (WGS) entry which is preliminary data.</text>
</comment>
<evidence type="ECO:0000256" key="1">
    <source>
        <dbReference type="SAM" id="Phobius"/>
    </source>
</evidence>
<keyword evidence="1" id="KW-0472">Membrane</keyword>
<gene>
    <name evidence="2" type="ORF">GH754_05590</name>
</gene>
<sequence>MKNLIQKLVKEEKGQGMTEYGLILGLIALAAVGIMVTVGDEIVKKFEDVVNKFRTPGDGAEPTTTTSGS</sequence>
<dbReference type="RefSeq" id="WP_153727751.1">
    <property type="nucleotide sequence ID" value="NZ_WJNH01000003.1"/>
</dbReference>
<reference evidence="2 3" key="1">
    <citation type="submission" date="2019-11" db="EMBL/GenBank/DDBJ databases">
        <authorList>
            <person name="Li J."/>
        </authorList>
    </citation>
    <scope>NUCLEOTIDE SEQUENCE [LARGE SCALE GENOMIC DNA]</scope>
    <source>
        <strain evidence="2 3">J4</strain>
    </source>
</reference>
<keyword evidence="3" id="KW-1185">Reference proteome</keyword>
<dbReference type="AlphaFoldDB" id="A0A6G1X4D5"/>